<evidence type="ECO:0000313" key="3">
    <source>
        <dbReference type="Proteomes" id="UP000295509"/>
    </source>
</evidence>
<feature type="compositionally biased region" description="Basic and acidic residues" evidence="1">
    <location>
        <begin position="193"/>
        <end position="205"/>
    </location>
</feature>
<accession>A0A4R8LX71</accession>
<dbReference type="RefSeq" id="WP_134190794.1">
    <property type="nucleotide sequence ID" value="NZ_JBHLUW010000002.1"/>
</dbReference>
<reference evidence="2 3" key="1">
    <citation type="submission" date="2019-03" db="EMBL/GenBank/DDBJ databases">
        <title>Genomic Encyclopedia of Type Strains, Phase III (KMG-III): the genomes of soil and plant-associated and newly described type strains.</title>
        <authorList>
            <person name="Whitman W."/>
        </authorList>
    </citation>
    <scope>NUCLEOTIDE SEQUENCE [LARGE SCALE GENOMIC DNA]</scope>
    <source>
        <strain evidence="2 3">LMG 29544</strain>
    </source>
</reference>
<feature type="region of interest" description="Disordered" evidence="1">
    <location>
        <begin position="179"/>
        <end position="217"/>
    </location>
</feature>
<protein>
    <submittedName>
        <fullName evidence="2">Uncharacterized protein</fullName>
    </submittedName>
</protein>
<gene>
    <name evidence="2" type="ORF">BX592_10439</name>
</gene>
<dbReference type="OrthoDB" id="8480322at2"/>
<dbReference type="EMBL" id="SORE01000004">
    <property type="protein sequence ID" value="TDY52757.1"/>
    <property type="molecule type" value="Genomic_DNA"/>
</dbReference>
<evidence type="ECO:0000313" key="2">
    <source>
        <dbReference type="EMBL" id="TDY52757.1"/>
    </source>
</evidence>
<proteinExistence type="predicted"/>
<evidence type="ECO:0000256" key="1">
    <source>
        <dbReference type="SAM" id="MobiDB-lite"/>
    </source>
</evidence>
<dbReference type="AlphaFoldDB" id="A0A4R8LX71"/>
<organism evidence="2 3">
    <name type="scientific">Paraburkholderia rhizosphaerae</name>
    <dbReference type="NCBI Taxonomy" id="480658"/>
    <lineage>
        <taxon>Bacteria</taxon>
        <taxon>Pseudomonadati</taxon>
        <taxon>Pseudomonadota</taxon>
        <taxon>Betaproteobacteria</taxon>
        <taxon>Burkholderiales</taxon>
        <taxon>Burkholderiaceae</taxon>
        <taxon>Paraburkholderia</taxon>
    </lineage>
</organism>
<keyword evidence="3" id="KW-1185">Reference proteome</keyword>
<sequence>MALQANGIISGAGRASEPEGWKHAEVKPAIQFTWHHTIPLDDLTRLWNGLINGGHWNAVDEYLQIIGFSSVQTTINELKAGKFQARRDELHTAIQWPGWNIVEGPGGAYREDDPGNGVESWYVPPGGSNGQRTILNRVKNAICPLIEKIPRTVRPEDTAIDAETAKRLAAELKNQRPSLRGKGPIEWNPDMWEQTREGRKDKNRDIWLTTPQWRARR</sequence>
<name>A0A4R8LX71_9BURK</name>
<dbReference type="Proteomes" id="UP000295509">
    <property type="component" value="Unassembled WGS sequence"/>
</dbReference>
<comment type="caution">
    <text evidence="2">The sequence shown here is derived from an EMBL/GenBank/DDBJ whole genome shotgun (WGS) entry which is preliminary data.</text>
</comment>
<feature type="region of interest" description="Disordered" evidence="1">
    <location>
        <begin position="1"/>
        <end position="20"/>
    </location>
</feature>